<accession>A0ABT6H170</accession>
<evidence type="ECO:0000313" key="3">
    <source>
        <dbReference type="Proteomes" id="UP001154266"/>
    </source>
</evidence>
<comment type="caution">
    <text evidence="2">The sequence shown here is derived from an EMBL/GenBank/DDBJ whole genome shotgun (WGS) entry which is preliminary data.</text>
</comment>
<gene>
    <name evidence="2" type="ORF">MNO81_29835</name>
</gene>
<dbReference type="InterPro" id="IPR001584">
    <property type="entry name" value="Integrase_cat-core"/>
</dbReference>
<dbReference type="Gene3D" id="3.30.420.10">
    <property type="entry name" value="Ribonuclease H-like superfamily/Ribonuclease H"/>
    <property type="match status" value="1"/>
</dbReference>
<name>A0ABT6H170_MYCGU</name>
<evidence type="ECO:0000259" key="1">
    <source>
        <dbReference type="PROSITE" id="PS50994"/>
    </source>
</evidence>
<proteinExistence type="predicted"/>
<evidence type="ECO:0000313" key="2">
    <source>
        <dbReference type="EMBL" id="MDG5487004.1"/>
    </source>
</evidence>
<protein>
    <submittedName>
        <fullName evidence="2">Integrase core domain-containing protein</fullName>
    </submittedName>
</protein>
<dbReference type="PROSITE" id="PS50994">
    <property type="entry name" value="INTEGRASE"/>
    <property type="match status" value="1"/>
</dbReference>
<dbReference type="EMBL" id="JAKZMO010000082">
    <property type="protein sequence ID" value="MDG5487004.1"/>
    <property type="molecule type" value="Genomic_DNA"/>
</dbReference>
<dbReference type="Pfam" id="PF13683">
    <property type="entry name" value="rve_3"/>
    <property type="match status" value="1"/>
</dbReference>
<feature type="domain" description="Integrase catalytic" evidence="1">
    <location>
        <begin position="1"/>
        <end position="66"/>
    </location>
</feature>
<keyword evidence="3" id="KW-1185">Reference proteome</keyword>
<dbReference type="SUPFAM" id="SSF53098">
    <property type="entry name" value="Ribonuclease H-like"/>
    <property type="match status" value="1"/>
</dbReference>
<dbReference type="InterPro" id="IPR036397">
    <property type="entry name" value="RNaseH_sf"/>
</dbReference>
<reference evidence="2" key="1">
    <citation type="journal article" date="2023" name="Environ. Microbiol.">
        <title>The 2-methylpropene degradation pathway in Mycobacteriaceae family strains.</title>
        <authorList>
            <person name="Helbich S."/>
            <person name="Barrantes I."/>
            <person name="Dos Anjos Borges L.G."/>
            <person name="Pieper D.H."/>
            <person name="Vainshtein Y."/>
            <person name="Sohn K."/>
            <person name="Engesser K.H."/>
        </authorList>
    </citation>
    <scope>NUCLEOTIDE SEQUENCE</scope>
    <source>
        <strain evidence="2">IBE100</strain>
    </source>
</reference>
<dbReference type="Proteomes" id="UP001154266">
    <property type="component" value="Unassembled WGS sequence"/>
</dbReference>
<feature type="non-terminal residue" evidence="2">
    <location>
        <position position="1"/>
    </location>
</feature>
<organism evidence="2 3">
    <name type="scientific">Mycolicibacterium gadium</name>
    <name type="common">Mycobacterium gadium</name>
    <dbReference type="NCBI Taxonomy" id="1794"/>
    <lineage>
        <taxon>Bacteria</taxon>
        <taxon>Bacillati</taxon>
        <taxon>Actinomycetota</taxon>
        <taxon>Actinomycetes</taxon>
        <taxon>Mycobacteriales</taxon>
        <taxon>Mycobacteriaceae</taxon>
        <taxon>Mycolicibacterium</taxon>
    </lineage>
</organism>
<sequence>NHPTTCGKVERFHQTLKKWLIRRPRAAGIAELQTQLDAFVEEYNHRRPHRSLPQRATPATVYTARPKAGPGDRTDSHYRVRTDRVDDTGTLTLRVSGRLHHIGIGRAHARTHVLMLVRDLDVTVLNATTGELIRQLTIDPTRDYQPRNVPTGRPRKKL</sequence>
<dbReference type="InterPro" id="IPR012337">
    <property type="entry name" value="RNaseH-like_sf"/>
</dbReference>
<dbReference type="RefSeq" id="WP_278224029.1">
    <property type="nucleotide sequence ID" value="NZ_JAKZMO010000082.1"/>
</dbReference>